<evidence type="ECO:0000313" key="2">
    <source>
        <dbReference type="EMBL" id="MTH66037.1"/>
    </source>
</evidence>
<keyword evidence="1" id="KW-0732">Signal</keyword>
<gene>
    <name evidence="2" type="ORF">GL284_17370</name>
</gene>
<accession>A0A6L6J5J6</accession>
<comment type="caution">
    <text evidence="2">The sequence shown here is derived from an EMBL/GenBank/DDBJ whole genome shotgun (WGS) entry which is preliminary data.</text>
</comment>
<evidence type="ECO:0000256" key="1">
    <source>
        <dbReference type="SAM" id="SignalP"/>
    </source>
</evidence>
<name>A0A6L6J5J6_9RHOB</name>
<dbReference type="EMBL" id="WMII01000021">
    <property type="protein sequence ID" value="MTH66037.1"/>
    <property type="molecule type" value="Genomic_DNA"/>
</dbReference>
<protein>
    <submittedName>
        <fullName evidence="2">Uncharacterized protein</fullName>
    </submittedName>
</protein>
<reference evidence="2 3" key="1">
    <citation type="submission" date="2019-11" db="EMBL/GenBank/DDBJ databases">
        <authorList>
            <person name="Dong K."/>
        </authorList>
    </citation>
    <scope>NUCLEOTIDE SEQUENCE [LARGE SCALE GENOMIC DNA]</scope>
    <source>
        <strain evidence="2 3">DK608</strain>
    </source>
</reference>
<dbReference type="AlphaFoldDB" id="A0A6L6J5J6"/>
<evidence type="ECO:0000313" key="3">
    <source>
        <dbReference type="Proteomes" id="UP000478740"/>
    </source>
</evidence>
<proteinExistence type="predicted"/>
<keyword evidence="3" id="KW-1185">Reference proteome</keyword>
<dbReference type="Proteomes" id="UP000478740">
    <property type="component" value="Unassembled WGS sequence"/>
</dbReference>
<feature type="signal peptide" evidence="1">
    <location>
        <begin position="1"/>
        <end position="26"/>
    </location>
</feature>
<feature type="chain" id="PRO_5026792606" evidence="1">
    <location>
        <begin position="27"/>
        <end position="404"/>
    </location>
</feature>
<organism evidence="2 3">
    <name type="scientific">Paracoccus shanxieyensis</name>
    <dbReference type="NCBI Taxonomy" id="2675752"/>
    <lineage>
        <taxon>Bacteria</taxon>
        <taxon>Pseudomonadati</taxon>
        <taxon>Pseudomonadota</taxon>
        <taxon>Alphaproteobacteria</taxon>
        <taxon>Rhodobacterales</taxon>
        <taxon>Paracoccaceae</taxon>
        <taxon>Paracoccus</taxon>
    </lineage>
</organism>
<dbReference type="RefSeq" id="WP_155097805.1">
    <property type="nucleotide sequence ID" value="NZ_WMIH01000022.1"/>
</dbReference>
<sequence>MRLIKALATIVAISHANLLMPLTAGASELSVLNNCELSREIADPPEGDGSISCREPVNALEKLFAHHLGETLCLRESPKGLPTDFSCFYSESSSGMTVVCARPISPDFSEDLVLNYRDKYVNTVNDYLTEATMCGSEMETVSFAPPTLLPIPLQMISSQRVGFVADRARKGGYFLHSFNTLDERFKFSSFNSYELVYYFDGGLPPGLIAKKIDPSRSDTLAFAELDDTTDFNYEIDRAAKAHGVDTMFKARVISLNLMSGFRRALEISDRRSYTLSKAGEWLDNILLNSSFNRLTPAEEVELFGTASSDFILNNISGVVPSKLISYGELVGVTSYTPGTPRCDPSAGLMVALAMPVRYGDGQPGQYGSIFFIILGVGECSKDVEAEYYKIMNDIEDDIESLTEE</sequence>